<dbReference type="Proteomes" id="UP001396334">
    <property type="component" value="Unassembled WGS sequence"/>
</dbReference>
<comment type="caution">
    <text evidence="2">The sequence shown here is derived from an EMBL/GenBank/DDBJ whole genome shotgun (WGS) entry which is preliminary data.</text>
</comment>
<evidence type="ECO:0000256" key="1">
    <source>
        <dbReference type="SAM" id="MobiDB-lite"/>
    </source>
</evidence>
<accession>A0ABR2R7F9</accession>
<proteinExistence type="predicted"/>
<name>A0ABR2R7F9_9ROSI</name>
<dbReference type="EMBL" id="JBBPBN010000025">
    <property type="protein sequence ID" value="KAK9008892.1"/>
    <property type="molecule type" value="Genomic_DNA"/>
</dbReference>
<organism evidence="2 3">
    <name type="scientific">Hibiscus sabdariffa</name>
    <name type="common">roselle</name>
    <dbReference type="NCBI Taxonomy" id="183260"/>
    <lineage>
        <taxon>Eukaryota</taxon>
        <taxon>Viridiplantae</taxon>
        <taxon>Streptophyta</taxon>
        <taxon>Embryophyta</taxon>
        <taxon>Tracheophyta</taxon>
        <taxon>Spermatophyta</taxon>
        <taxon>Magnoliopsida</taxon>
        <taxon>eudicotyledons</taxon>
        <taxon>Gunneridae</taxon>
        <taxon>Pentapetalae</taxon>
        <taxon>rosids</taxon>
        <taxon>malvids</taxon>
        <taxon>Malvales</taxon>
        <taxon>Malvaceae</taxon>
        <taxon>Malvoideae</taxon>
        <taxon>Hibiscus</taxon>
    </lineage>
</organism>
<reference evidence="2 3" key="1">
    <citation type="journal article" date="2024" name="G3 (Bethesda)">
        <title>Genome assembly of Hibiscus sabdariffa L. provides insights into metabolisms of medicinal natural products.</title>
        <authorList>
            <person name="Kim T."/>
        </authorList>
    </citation>
    <scope>NUCLEOTIDE SEQUENCE [LARGE SCALE GENOMIC DNA]</scope>
    <source>
        <strain evidence="2">TK-2024</strain>
        <tissue evidence="2">Old leaves</tissue>
    </source>
</reference>
<feature type="region of interest" description="Disordered" evidence="1">
    <location>
        <begin position="1"/>
        <end position="77"/>
    </location>
</feature>
<evidence type="ECO:0000313" key="2">
    <source>
        <dbReference type="EMBL" id="KAK9008892.1"/>
    </source>
</evidence>
<evidence type="ECO:0000313" key="3">
    <source>
        <dbReference type="Proteomes" id="UP001396334"/>
    </source>
</evidence>
<gene>
    <name evidence="2" type="ORF">V6N11_080369</name>
</gene>
<sequence length="411" mass="44704">MENPNDEDMRGVASYENPGGRPPEDMRQIGVISALERHSSPADLEDQRLAKKGRNGDTDESKDIEVGFAEGSTSADSVHVDSGELGLNGPNHANPPASYAALVAARTHDDDRSGRKERLEPDDVEVLDEDCIIENFGAFPIIRFSDRVHDQLDRIEVPSSSGASSTNLYGPWMIATTRRRRNTNQVEKDRAGTSGYGSGSRFTILQDVDVENIEAGQETIVVQEDNIRRGVVMGDRNATSVSRSVDPQLQIMKNGAYLDSNPPRRQRKELVRKDVNSSVVVVPLQADSRPEVVVPRVVPGRGNHTTVSIVEPKTSARGGPHVRRGINIGHGIRPGKGNFGKGIRFRKCDDHRESGRDILSNRIDPGAERGVMDMIEDDPGDNQAHEFQDDLIVLGSSVDAVLLAGGGVVSS</sequence>
<keyword evidence="3" id="KW-1185">Reference proteome</keyword>
<protein>
    <submittedName>
        <fullName evidence="2">Uncharacterized protein</fullName>
    </submittedName>
</protein>
<feature type="compositionally biased region" description="Basic and acidic residues" evidence="1">
    <location>
        <begin position="35"/>
        <end position="65"/>
    </location>
</feature>